<keyword evidence="1" id="KW-0812">Transmembrane</keyword>
<organism evidence="2 3">
    <name type="scientific">Galdieria yellowstonensis</name>
    <dbReference type="NCBI Taxonomy" id="3028027"/>
    <lineage>
        <taxon>Eukaryota</taxon>
        <taxon>Rhodophyta</taxon>
        <taxon>Bangiophyceae</taxon>
        <taxon>Galdieriales</taxon>
        <taxon>Galdieriaceae</taxon>
        <taxon>Galdieria</taxon>
    </lineage>
</organism>
<accession>A0AAV9ILL0</accession>
<proteinExistence type="predicted"/>
<protein>
    <recommendedName>
        <fullName evidence="4">Reverse transcriptase zinc-binding domain-containing protein</fullName>
    </recommendedName>
</protein>
<evidence type="ECO:0000313" key="2">
    <source>
        <dbReference type="EMBL" id="KAK4528174.1"/>
    </source>
</evidence>
<keyword evidence="1" id="KW-1133">Transmembrane helix</keyword>
<evidence type="ECO:0008006" key="4">
    <source>
        <dbReference type="Google" id="ProtNLM"/>
    </source>
</evidence>
<name>A0AAV9ILL0_9RHOD</name>
<keyword evidence="3" id="KW-1185">Reference proteome</keyword>
<dbReference type="EMBL" id="JANCYU010000060">
    <property type="protein sequence ID" value="KAK4528174.1"/>
    <property type="molecule type" value="Genomic_DNA"/>
</dbReference>
<feature type="transmembrane region" description="Helical" evidence="1">
    <location>
        <begin position="91"/>
        <end position="108"/>
    </location>
</feature>
<keyword evidence="1" id="KW-0472">Membrane</keyword>
<evidence type="ECO:0000256" key="1">
    <source>
        <dbReference type="SAM" id="Phobius"/>
    </source>
</evidence>
<sequence>MVEYWQHDTITYLASFDHPSYSKILQLLMRICAGDWCSCSRLARIGILDEEWKTRCPYCLANVPETLSHLLCECTRWASKSLVIFGSMAKLFAKLPAILGFIHIVFSVKRKPWMKLFIYGGRIGSTVDRRSAGTGLGYTDLFWRVGFQRE</sequence>
<comment type="caution">
    <text evidence="2">The sequence shown here is derived from an EMBL/GenBank/DDBJ whole genome shotgun (WGS) entry which is preliminary data.</text>
</comment>
<dbReference type="AlphaFoldDB" id="A0AAV9ILL0"/>
<dbReference type="Proteomes" id="UP001300502">
    <property type="component" value="Unassembled WGS sequence"/>
</dbReference>
<reference evidence="2 3" key="1">
    <citation type="submission" date="2022-07" db="EMBL/GenBank/DDBJ databases">
        <title>Genome-wide signatures of adaptation to extreme environments.</title>
        <authorList>
            <person name="Cho C.H."/>
            <person name="Yoon H.S."/>
        </authorList>
    </citation>
    <scope>NUCLEOTIDE SEQUENCE [LARGE SCALE GENOMIC DNA]</scope>
    <source>
        <strain evidence="2 3">108.79 E11</strain>
    </source>
</reference>
<evidence type="ECO:0000313" key="3">
    <source>
        <dbReference type="Proteomes" id="UP001300502"/>
    </source>
</evidence>
<gene>
    <name evidence="2" type="ORF">GAYE_SCF51G6109</name>
</gene>